<feature type="transmembrane region" description="Helical" evidence="1">
    <location>
        <begin position="6"/>
        <end position="25"/>
    </location>
</feature>
<gene>
    <name evidence="2" type="ORF">D3Z33_13850</name>
</gene>
<dbReference type="OrthoDB" id="1908914at2"/>
<comment type="caution">
    <text evidence="2">The sequence shown here is derived from an EMBL/GenBank/DDBJ whole genome shotgun (WGS) entry which is preliminary data.</text>
</comment>
<keyword evidence="1" id="KW-0812">Transmembrane</keyword>
<evidence type="ECO:0008006" key="4">
    <source>
        <dbReference type="Google" id="ProtNLM"/>
    </source>
</evidence>
<dbReference type="Proteomes" id="UP000467132">
    <property type="component" value="Unassembled WGS sequence"/>
</dbReference>
<protein>
    <recommendedName>
        <fullName evidence="4">DUF5673 domain-containing protein</fullName>
    </recommendedName>
</protein>
<evidence type="ECO:0000256" key="1">
    <source>
        <dbReference type="SAM" id="Phobius"/>
    </source>
</evidence>
<reference evidence="2 3" key="1">
    <citation type="submission" date="2018-08" db="EMBL/GenBank/DDBJ databases">
        <title>Murine metabolic-syndrome-specific gut microbial biobank.</title>
        <authorList>
            <person name="Liu C."/>
        </authorList>
    </citation>
    <scope>NUCLEOTIDE SEQUENCE [LARGE SCALE GENOMIC DNA]</scope>
    <source>
        <strain evidence="2 3">583</strain>
    </source>
</reference>
<evidence type="ECO:0000313" key="3">
    <source>
        <dbReference type="Proteomes" id="UP000467132"/>
    </source>
</evidence>
<dbReference type="RefSeq" id="WP_160198399.1">
    <property type="nucleotide sequence ID" value="NZ_QXXA01000016.1"/>
</dbReference>
<keyword evidence="1" id="KW-1133">Transmembrane helix</keyword>
<proteinExistence type="predicted"/>
<name>A0A845R0H9_9CLOT</name>
<keyword evidence="3" id="KW-1185">Reference proteome</keyword>
<keyword evidence="1" id="KW-0472">Membrane</keyword>
<accession>A0A845R0H9</accession>
<feature type="transmembrane region" description="Helical" evidence="1">
    <location>
        <begin position="62"/>
        <end position="78"/>
    </location>
</feature>
<sequence length="151" mass="17616">MFMEQIDIMILLFFSVLIIFNVKEIGSLIIPTKKRKIEIVSVVAVALIILIITFWYGKIWSHYLVGILLIVEIISVWIKRGITKKGFNSTLGLSRFHNWNKINYVEVYPSNNDNVRVSFLNTYSRKDSYYFKKEDCDKIINVLSENLPFGS</sequence>
<dbReference type="EMBL" id="QXXA01000016">
    <property type="protein sequence ID" value="NBI07940.1"/>
    <property type="molecule type" value="Genomic_DNA"/>
</dbReference>
<evidence type="ECO:0000313" key="2">
    <source>
        <dbReference type="EMBL" id="NBI07940.1"/>
    </source>
</evidence>
<feature type="transmembrane region" description="Helical" evidence="1">
    <location>
        <begin position="37"/>
        <end position="56"/>
    </location>
</feature>
<organism evidence="2 3">
    <name type="scientific">Senegalia massiliensis</name>
    <dbReference type="NCBI Taxonomy" id="1720316"/>
    <lineage>
        <taxon>Bacteria</taxon>
        <taxon>Bacillati</taxon>
        <taxon>Bacillota</taxon>
        <taxon>Clostridia</taxon>
        <taxon>Eubacteriales</taxon>
        <taxon>Clostridiaceae</taxon>
        <taxon>Senegalia</taxon>
    </lineage>
</organism>
<dbReference type="AlphaFoldDB" id="A0A845R0H9"/>